<organism evidence="1 2">
    <name type="scientific">Tenacibaculum soleae</name>
    <dbReference type="NCBI Taxonomy" id="447689"/>
    <lineage>
        <taxon>Bacteria</taxon>
        <taxon>Pseudomonadati</taxon>
        <taxon>Bacteroidota</taxon>
        <taxon>Flavobacteriia</taxon>
        <taxon>Flavobacteriales</taxon>
        <taxon>Flavobacteriaceae</taxon>
        <taxon>Tenacibaculum</taxon>
    </lineage>
</organism>
<dbReference type="RefSeq" id="WP_068705554.1">
    <property type="nucleotide sequence ID" value="NZ_MAKX01000024.1"/>
</dbReference>
<evidence type="ECO:0000313" key="1">
    <source>
        <dbReference type="EMBL" id="OCK42166.1"/>
    </source>
</evidence>
<evidence type="ECO:0008006" key="3">
    <source>
        <dbReference type="Google" id="ProtNLM"/>
    </source>
</evidence>
<proteinExistence type="predicted"/>
<dbReference type="Pfam" id="PF13715">
    <property type="entry name" value="CarbopepD_reg_2"/>
    <property type="match status" value="1"/>
</dbReference>
<gene>
    <name evidence="1" type="ORF">BA195_11105</name>
</gene>
<dbReference type="Proteomes" id="UP000093186">
    <property type="component" value="Unassembled WGS sequence"/>
</dbReference>
<dbReference type="AlphaFoldDB" id="A0A1B9XXD1"/>
<keyword evidence="2" id="KW-1185">Reference proteome</keyword>
<dbReference type="EMBL" id="MAKX01000024">
    <property type="protein sequence ID" value="OCK42166.1"/>
    <property type="molecule type" value="Genomic_DNA"/>
</dbReference>
<reference evidence="1 2" key="1">
    <citation type="submission" date="2016-06" db="EMBL/GenBank/DDBJ databases">
        <title>Draft Genome Sequence of Tenacibaculum soleae UCD-KL19.</title>
        <authorList>
            <person name="Eisen J.A."/>
            <person name="Coil D.A."/>
            <person name="Lujan K.M."/>
        </authorList>
    </citation>
    <scope>NUCLEOTIDE SEQUENCE [LARGE SCALE GENOMIC DNA]</scope>
    <source>
        <strain evidence="1 2">UCD-KL19</strain>
    </source>
</reference>
<dbReference type="InterPro" id="IPR008969">
    <property type="entry name" value="CarboxyPept-like_regulatory"/>
</dbReference>
<sequence length="263" mass="30400">MIKQLLFFIFLFSFLTMFAQKHRKFLYANVKDKVGAVYNAHVINLSTKQGTFTNESGEFRILAKKNDAMQISFVGYKTTIFKVTENHFSIHKNTFNLLKIAYELDEVNLKKNNLLGYLTSDSKNIKTEKEINAKTLKLPFAGSKIMTPAERKLHTAMGGSHPIGLTSVSIDYILNSISGRITKLRKLKTIESLEIKVTKIKNTYSKHIVKEYNINESDVYKFIYFCNNDKKFNQIYNSSEINMILFLKNKSEAFKKLYSSDYN</sequence>
<dbReference type="OrthoDB" id="1417583at2"/>
<dbReference type="SUPFAM" id="SSF49464">
    <property type="entry name" value="Carboxypeptidase regulatory domain-like"/>
    <property type="match status" value="1"/>
</dbReference>
<protein>
    <recommendedName>
        <fullName evidence="3">TonB-dependent receptor</fullName>
    </recommendedName>
</protein>
<accession>A0A1B9XXD1</accession>
<name>A0A1B9XXD1_9FLAO</name>
<comment type="caution">
    <text evidence="1">The sequence shown here is derived from an EMBL/GenBank/DDBJ whole genome shotgun (WGS) entry which is preliminary data.</text>
</comment>
<evidence type="ECO:0000313" key="2">
    <source>
        <dbReference type="Proteomes" id="UP000093186"/>
    </source>
</evidence>
<dbReference type="STRING" id="447689.BA195_11105"/>